<dbReference type="InterPro" id="IPR001011">
    <property type="entry name" value="Acid_Pase_classA_bac"/>
</dbReference>
<name>A0ABQ1G2L1_9SPHN</name>
<dbReference type="PRINTS" id="PR00483">
    <property type="entry name" value="BACPHPHTASE"/>
</dbReference>
<dbReference type="Proteomes" id="UP000618591">
    <property type="component" value="Unassembled WGS sequence"/>
</dbReference>
<dbReference type="RefSeq" id="WP_188445033.1">
    <property type="nucleotide sequence ID" value="NZ_BMDW01000002.1"/>
</dbReference>
<dbReference type="Pfam" id="PF01569">
    <property type="entry name" value="PAP2"/>
    <property type="match status" value="1"/>
</dbReference>
<feature type="signal peptide" evidence="1">
    <location>
        <begin position="1"/>
        <end position="20"/>
    </location>
</feature>
<organism evidence="3 4">
    <name type="scientific">Sphingomonas psychrolutea</name>
    <dbReference type="NCBI Taxonomy" id="1259676"/>
    <lineage>
        <taxon>Bacteria</taxon>
        <taxon>Pseudomonadati</taxon>
        <taxon>Pseudomonadota</taxon>
        <taxon>Alphaproteobacteria</taxon>
        <taxon>Sphingomonadales</taxon>
        <taxon>Sphingomonadaceae</taxon>
        <taxon>Sphingomonas</taxon>
    </lineage>
</organism>
<proteinExistence type="predicted"/>
<keyword evidence="1" id="KW-0732">Signal</keyword>
<protein>
    <submittedName>
        <fullName evidence="3">Acid phosphatase</fullName>
    </submittedName>
</protein>
<reference evidence="4" key="1">
    <citation type="journal article" date="2019" name="Int. J. Syst. Evol. Microbiol.">
        <title>The Global Catalogue of Microorganisms (GCM) 10K type strain sequencing project: providing services to taxonomists for standard genome sequencing and annotation.</title>
        <authorList>
            <consortium name="The Broad Institute Genomics Platform"/>
            <consortium name="The Broad Institute Genome Sequencing Center for Infectious Disease"/>
            <person name="Wu L."/>
            <person name="Ma J."/>
        </authorList>
    </citation>
    <scope>NUCLEOTIDE SEQUENCE [LARGE SCALE GENOMIC DNA]</scope>
    <source>
        <strain evidence="4">CGMCC 1.10106</strain>
    </source>
</reference>
<dbReference type="SMART" id="SM00014">
    <property type="entry name" value="acidPPc"/>
    <property type="match status" value="1"/>
</dbReference>
<dbReference type="EMBL" id="BMDW01000002">
    <property type="protein sequence ID" value="GGA36236.1"/>
    <property type="molecule type" value="Genomic_DNA"/>
</dbReference>
<evidence type="ECO:0000256" key="1">
    <source>
        <dbReference type="SAM" id="SignalP"/>
    </source>
</evidence>
<comment type="caution">
    <text evidence="3">The sequence shown here is derived from an EMBL/GenBank/DDBJ whole genome shotgun (WGS) entry which is preliminary data.</text>
</comment>
<dbReference type="Gene3D" id="1.20.144.10">
    <property type="entry name" value="Phosphatidic acid phosphatase type 2/haloperoxidase"/>
    <property type="match status" value="1"/>
</dbReference>
<gene>
    <name evidence="3" type="ORF">GCM10011395_03150</name>
</gene>
<feature type="chain" id="PRO_5045912200" evidence="1">
    <location>
        <begin position="21"/>
        <end position="229"/>
    </location>
</feature>
<dbReference type="SUPFAM" id="SSF48317">
    <property type="entry name" value="Acid phosphatase/Vanadium-dependent haloperoxidase"/>
    <property type="match status" value="1"/>
</dbReference>
<dbReference type="PIRSF" id="PIRSF000897">
    <property type="entry name" value="Acid_Ptase_ClsA"/>
    <property type="match status" value="1"/>
</dbReference>
<dbReference type="InterPro" id="IPR036938">
    <property type="entry name" value="PAP2/HPO_sf"/>
</dbReference>
<accession>A0ABQ1G2L1</accession>
<keyword evidence="4" id="KW-1185">Reference proteome</keyword>
<evidence type="ECO:0000313" key="3">
    <source>
        <dbReference type="EMBL" id="GGA36236.1"/>
    </source>
</evidence>
<evidence type="ECO:0000313" key="4">
    <source>
        <dbReference type="Proteomes" id="UP000618591"/>
    </source>
</evidence>
<dbReference type="InterPro" id="IPR000326">
    <property type="entry name" value="PAP2/HPO"/>
</dbReference>
<sequence>MQRGLIAAALLCLAAAPAPKTQSLLTARDLDPALVLPPPPATDSPQAAAELVELRAFERRDAATEADARLDGDTKNATIFAVVLGPKFDLAHLPATAALMALVRASEKDTVDRGKDHFRRARPYVSDPTLKACKRNDDPLSSYPSGHTSMAFSMAETLARLVPEKAEALLARAARYGQSRIVCEQHFRSDVSAGQMLGLLIAERLMAKPVFRTAFDAARRELVTAGVAR</sequence>
<evidence type="ECO:0000259" key="2">
    <source>
        <dbReference type="SMART" id="SM00014"/>
    </source>
</evidence>
<feature type="domain" description="Phosphatidic acid phosphatase type 2/haloperoxidase" evidence="2">
    <location>
        <begin position="97"/>
        <end position="206"/>
    </location>
</feature>